<comment type="subcellular location">
    <subcellularLocation>
        <location evidence="1">Endoplasmic reticulum membrane</location>
        <topology evidence="1">Single-pass membrane protein</topology>
    </subcellularLocation>
</comment>
<dbReference type="InterPro" id="IPR036249">
    <property type="entry name" value="Thioredoxin-like_sf"/>
</dbReference>
<dbReference type="Gene3D" id="3.40.30.10">
    <property type="entry name" value="Glutaredoxin"/>
    <property type="match status" value="2"/>
</dbReference>
<dbReference type="GO" id="GO:0005789">
    <property type="term" value="C:endoplasmic reticulum membrane"/>
    <property type="evidence" value="ECO:0007669"/>
    <property type="project" value="UniProtKB-SubCell"/>
</dbReference>
<dbReference type="PROSITE" id="PS00194">
    <property type="entry name" value="THIOREDOXIN_1"/>
    <property type="match status" value="1"/>
</dbReference>
<dbReference type="Pfam" id="PF13848">
    <property type="entry name" value="Thioredoxin_6"/>
    <property type="match status" value="1"/>
</dbReference>
<dbReference type="AlphaFoldDB" id="A0AAN8P1X9"/>
<evidence type="ECO:0000256" key="4">
    <source>
        <dbReference type="ARBA" id="ARBA00023136"/>
    </source>
</evidence>
<dbReference type="EMBL" id="JAWJWE010000007">
    <property type="protein sequence ID" value="KAK6632621.1"/>
    <property type="molecule type" value="Genomic_DNA"/>
</dbReference>
<name>A0AAN8P1X9_POLSC</name>
<evidence type="ECO:0000256" key="1">
    <source>
        <dbReference type="ARBA" id="ARBA00004389"/>
    </source>
</evidence>
<dbReference type="Pfam" id="PF00085">
    <property type="entry name" value="Thioredoxin"/>
    <property type="match status" value="1"/>
</dbReference>
<dbReference type="FunFam" id="3.40.30.10:FF:000300">
    <property type="entry name" value="Blast:Protein disulfide-isomerase TMX3"/>
    <property type="match status" value="1"/>
</dbReference>
<dbReference type="InterPro" id="IPR013766">
    <property type="entry name" value="Thioredoxin_domain"/>
</dbReference>
<proteinExistence type="predicted"/>
<dbReference type="PANTHER" id="PTHR46426">
    <property type="entry name" value="PROTEIN DISULFIDE-ISOMERASE TMX3"/>
    <property type="match status" value="1"/>
</dbReference>
<dbReference type="InterPro" id="IPR017937">
    <property type="entry name" value="Thioredoxin_CS"/>
</dbReference>
<evidence type="ECO:0000259" key="6">
    <source>
        <dbReference type="PROSITE" id="PS51352"/>
    </source>
</evidence>
<keyword evidence="3" id="KW-1133">Transmembrane helix</keyword>
<comment type="caution">
    <text evidence="7">The sequence shown here is derived from an EMBL/GenBank/DDBJ whole genome shotgun (WGS) entry which is preliminary data.</text>
</comment>
<evidence type="ECO:0000256" key="5">
    <source>
        <dbReference type="ARBA" id="ARBA00045246"/>
    </source>
</evidence>
<accession>A0AAN8P1X9</accession>
<organism evidence="7 8">
    <name type="scientific">Polyplax serrata</name>
    <name type="common">Common mouse louse</name>
    <dbReference type="NCBI Taxonomy" id="468196"/>
    <lineage>
        <taxon>Eukaryota</taxon>
        <taxon>Metazoa</taxon>
        <taxon>Ecdysozoa</taxon>
        <taxon>Arthropoda</taxon>
        <taxon>Hexapoda</taxon>
        <taxon>Insecta</taxon>
        <taxon>Pterygota</taxon>
        <taxon>Neoptera</taxon>
        <taxon>Paraneoptera</taxon>
        <taxon>Psocodea</taxon>
        <taxon>Troctomorpha</taxon>
        <taxon>Phthiraptera</taxon>
        <taxon>Anoplura</taxon>
        <taxon>Polyplacidae</taxon>
        <taxon>Polyplax</taxon>
    </lineage>
</organism>
<keyword evidence="2" id="KW-0812">Transmembrane</keyword>
<dbReference type="InterPro" id="IPR052250">
    <property type="entry name" value="PDI_TMX3"/>
</dbReference>
<protein>
    <recommendedName>
        <fullName evidence="6">Thioredoxin domain-containing protein</fullName>
    </recommendedName>
</protein>
<dbReference type="SUPFAM" id="SSF52833">
    <property type="entry name" value="Thioredoxin-like"/>
    <property type="match status" value="1"/>
</dbReference>
<evidence type="ECO:0000256" key="3">
    <source>
        <dbReference type="ARBA" id="ARBA00022989"/>
    </source>
</evidence>
<evidence type="ECO:0000313" key="7">
    <source>
        <dbReference type="EMBL" id="KAK6632621.1"/>
    </source>
</evidence>
<comment type="function">
    <text evidence="5">Probable disulfide isomerase, which participates in the folding of proteins containing disulfide bonds. May act as a dithiol oxidase. Acts as a regulator of endoplasmic reticulum-mitochondria contact sites via its ability to regulate redox signals.</text>
</comment>
<feature type="domain" description="Thioredoxin" evidence="6">
    <location>
        <begin position="12"/>
        <end position="126"/>
    </location>
</feature>
<keyword evidence="4" id="KW-0472">Membrane</keyword>
<evidence type="ECO:0000256" key="2">
    <source>
        <dbReference type="ARBA" id="ARBA00022692"/>
    </source>
</evidence>
<reference evidence="7 8" key="1">
    <citation type="submission" date="2023-10" db="EMBL/GenBank/DDBJ databases">
        <title>Genomes of two closely related lineages of the louse Polyplax serrata with different host specificities.</title>
        <authorList>
            <person name="Martinu J."/>
            <person name="Tarabai H."/>
            <person name="Stefka J."/>
            <person name="Hypsa V."/>
        </authorList>
    </citation>
    <scope>NUCLEOTIDE SEQUENCE [LARGE SCALE GENOMIC DNA]</scope>
    <source>
        <strain evidence="7">HR10_N</strain>
    </source>
</reference>
<sequence length="460" mass="53295">MNSSLNQFTNLILVTILQPSRTSRVSELTDRLLEMRKEGQWFVMFYAPWCAHCKRLEPIWNHVAQALHSTNIRVGRVDCTRFTTVATEFAVSGYPTIIFIKGNLEFTFRGDRNKDEMVNFALRLSGPPVQRITKSESITHLQAVNDLYFVYVGENDGPVWDTYFSVAEKFQPHSFFYCISKHLLKPHVNVKSEPTIFVYKENTMYFFEGDYLSDNFNLSLHTWVNEERFLTFPKVTKGNLHQFFQISKYLVLVVLEENKLEEIPADMLEFRDMVESVSRSHRVRYHKHFQFGWVGSPDLANSIAMSVLPLPHLIVVNSTTQHHHFPQDEPSQLTPQALTMFLDQVHNQSAPVFGGNTWWVRMYRVYFEGKTSLADMWQGNPVLTSVLFGLPLGFLSLICYSICCSDIMDANDEEEGSYYAEYLFLCQILTPHKTGILFCVFRRTTARKERIEVLGHLAQS</sequence>
<dbReference type="PROSITE" id="PS51352">
    <property type="entry name" value="THIOREDOXIN_2"/>
    <property type="match status" value="1"/>
</dbReference>
<gene>
    <name evidence="7" type="ORF">RUM43_013389</name>
</gene>
<evidence type="ECO:0000313" key="8">
    <source>
        <dbReference type="Proteomes" id="UP001372834"/>
    </source>
</evidence>
<dbReference type="Proteomes" id="UP001372834">
    <property type="component" value="Unassembled WGS sequence"/>
</dbReference>
<dbReference type="PANTHER" id="PTHR46426:SF1">
    <property type="entry name" value="PROTEIN DISULFIDE-ISOMERASE TMX3"/>
    <property type="match status" value="1"/>
</dbReference>